<dbReference type="Proteomes" id="UP000000467">
    <property type="component" value="Chromosome"/>
</dbReference>
<reference evidence="10 11" key="1">
    <citation type="journal article" date="2012" name="BMC Genomics">
        <title>Genome-guided analysis of physiological and morphological traits of the fermentative acetate oxidizer Thermacetogenium phaeum.</title>
        <authorList>
            <person name="Oehler D."/>
            <person name="Poehlein A."/>
            <person name="Leimbach A."/>
            <person name="Muller N."/>
            <person name="Daniel R."/>
            <person name="Gottschalk G."/>
            <person name="Schink B."/>
        </authorList>
    </citation>
    <scope>NUCLEOTIDE SEQUENCE [LARGE SCALE GENOMIC DNA]</scope>
    <source>
        <strain evidence="11">ATCC BAA-254 / DSM 26808 / PB</strain>
    </source>
</reference>
<dbReference type="InterPro" id="IPR002986">
    <property type="entry name" value="DAP_deCOOHase_LysA"/>
</dbReference>
<keyword evidence="5" id="KW-0028">Amino-acid biosynthesis</keyword>
<dbReference type="RefSeq" id="WP_015050679.1">
    <property type="nucleotide sequence ID" value="NZ_KI912609.1"/>
</dbReference>
<dbReference type="NCBIfam" id="TIGR01048">
    <property type="entry name" value="lysA"/>
    <property type="match status" value="1"/>
</dbReference>
<dbReference type="FunFam" id="3.20.20.10:FF:000003">
    <property type="entry name" value="Diaminopimelate decarboxylase"/>
    <property type="match status" value="1"/>
</dbReference>
<dbReference type="InterPro" id="IPR000183">
    <property type="entry name" value="Orn/DAP/Arg_de-COase"/>
</dbReference>
<feature type="active site" description="Proton donor" evidence="7">
    <location>
        <position position="365"/>
    </location>
</feature>
<feature type="binding site" evidence="5">
    <location>
        <position position="252"/>
    </location>
    <ligand>
        <name>pyridoxal 5'-phosphate</name>
        <dbReference type="ChEBI" id="CHEBI:597326"/>
    </ligand>
</feature>
<evidence type="ECO:0000256" key="2">
    <source>
        <dbReference type="ARBA" id="ARBA00022793"/>
    </source>
</evidence>
<dbReference type="SUPFAM" id="SSF51419">
    <property type="entry name" value="PLP-binding barrel"/>
    <property type="match status" value="1"/>
</dbReference>
<dbReference type="InterPro" id="IPR022644">
    <property type="entry name" value="De-COase2_N"/>
</dbReference>
<keyword evidence="2 5" id="KW-0210">Decarboxylase</keyword>
<gene>
    <name evidence="5 10" type="primary">lysA</name>
    <name evidence="10" type="ordered locus">Tph_c15940</name>
</gene>
<feature type="domain" description="Orn/DAP/Arg decarboxylase 2 N-terminal" evidence="9">
    <location>
        <begin position="46"/>
        <end position="301"/>
    </location>
</feature>
<keyword evidence="4 5" id="KW-0456">Lyase</keyword>
<dbReference type="UniPathway" id="UPA00034">
    <property type="reaction ID" value="UER00027"/>
</dbReference>
<evidence type="ECO:0000256" key="5">
    <source>
        <dbReference type="HAMAP-Rule" id="MF_02120"/>
    </source>
</evidence>
<dbReference type="EMBL" id="CP003732">
    <property type="protein sequence ID" value="AFV11799.1"/>
    <property type="molecule type" value="Genomic_DNA"/>
</dbReference>
<keyword evidence="11" id="KW-1185">Reference proteome</keyword>
<comment type="catalytic activity">
    <reaction evidence="5 8">
        <text>meso-2,6-diaminopimelate + H(+) = L-lysine + CO2</text>
        <dbReference type="Rhea" id="RHEA:15101"/>
        <dbReference type="ChEBI" id="CHEBI:15378"/>
        <dbReference type="ChEBI" id="CHEBI:16526"/>
        <dbReference type="ChEBI" id="CHEBI:32551"/>
        <dbReference type="ChEBI" id="CHEBI:57791"/>
        <dbReference type="EC" id="4.1.1.20"/>
    </reaction>
</comment>
<keyword evidence="5 8" id="KW-0457">Lysine biosynthesis</keyword>
<keyword evidence="3 5" id="KW-0663">Pyridoxal phosphate</keyword>
<sequence>MSSKVRLQGTMRINDKGHLEIGGCDVVDLAASLGTPLYILDEALLRQNCRRYYQAFTGQNENDLVLYASKAFLVLAMARIIQDEGLGLDVVSGGELAIALTAGFPAEKIFLHGNNKSAAEIRYALRCGVGRIVVDNYYELELVERICGEMALKAAILLRIAPGIEAHSHSYISTGQVDSKFGFTMENGDALRAVKKALASPHFELKGVHCHIGSQILELEAFRLAGRVMMDFLAEARQRTGWTAEELDLGGGLGVYYSEGDDPPTIEEYARAVKESVADKCREHAFPRPRIIVEPGRSIVSPAGTTVYTIGSMKDIPGIRKYVAVDGGMTDNPRPALYQAKYEGIIANKAAEEAAEVVSITGRCCESGDMLIWDLPVPRVEAGDLLAIFSTGAYNYSMSSNYNALLRPAVVLVLDGKADVIVERETWGDLIRNHRLPERLL</sequence>
<dbReference type="Gene3D" id="2.40.37.10">
    <property type="entry name" value="Lyase, Ornithine Decarboxylase, Chain A, domain 1"/>
    <property type="match status" value="1"/>
</dbReference>
<dbReference type="PANTHER" id="PTHR43727:SF2">
    <property type="entry name" value="GROUP IV DECARBOXYLASE"/>
    <property type="match status" value="1"/>
</dbReference>
<proteinExistence type="inferred from homology"/>
<feature type="binding site" evidence="5">
    <location>
        <position position="394"/>
    </location>
    <ligand>
        <name>substrate</name>
    </ligand>
</feature>
<dbReference type="InterPro" id="IPR009006">
    <property type="entry name" value="Ala_racemase/Decarboxylase_C"/>
</dbReference>
<dbReference type="HOGENOM" id="CLU_026444_0_1_9"/>
<dbReference type="InterPro" id="IPR029066">
    <property type="entry name" value="PLP-binding_barrel"/>
</dbReference>
<feature type="binding site" evidence="5">
    <location>
        <position position="338"/>
    </location>
    <ligand>
        <name>substrate</name>
    </ligand>
</feature>
<dbReference type="GO" id="GO:0009089">
    <property type="term" value="P:lysine biosynthetic process via diaminopimelate"/>
    <property type="evidence" value="ECO:0007669"/>
    <property type="project" value="UniProtKB-UniRule"/>
</dbReference>
<feature type="binding site" evidence="5">
    <location>
        <begin position="294"/>
        <end position="297"/>
    </location>
    <ligand>
        <name>pyridoxal 5'-phosphate</name>
        <dbReference type="ChEBI" id="CHEBI:597326"/>
    </ligand>
</feature>
<comment type="cofactor">
    <cofactor evidence="1 5 7 8">
        <name>pyridoxal 5'-phosphate</name>
        <dbReference type="ChEBI" id="CHEBI:597326"/>
    </cofactor>
</comment>
<evidence type="ECO:0000313" key="10">
    <source>
        <dbReference type="EMBL" id="AFV11799.1"/>
    </source>
</evidence>
<comment type="subunit">
    <text evidence="5">Homodimer.</text>
</comment>
<protein>
    <recommendedName>
        <fullName evidence="5 6">Diaminopimelate decarboxylase</fullName>
        <shortName evidence="5">DAP decarboxylase</shortName>
        <shortName evidence="5">DAPDC</shortName>
        <ecNumber evidence="5 6">4.1.1.20</ecNumber>
    </recommendedName>
</protein>
<comment type="similarity">
    <text evidence="5">Belongs to the Orn/Lys/Arg decarboxylase class-II family. LysA subfamily.</text>
</comment>
<dbReference type="EC" id="4.1.1.20" evidence="5 6"/>
<dbReference type="CDD" id="cd06828">
    <property type="entry name" value="PLPDE_III_DapDC"/>
    <property type="match status" value="1"/>
</dbReference>
<evidence type="ECO:0000256" key="6">
    <source>
        <dbReference type="NCBIfam" id="TIGR01048"/>
    </source>
</evidence>
<dbReference type="PRINTS" id="PR01181">
    <property type="entry name" value="DAPDCRBXLASE"/>
</dbReference>
<dbReference type="Gene3D" id="3.20.20.10">
    <property type="entry name" value="Alanine racemase"/>
    <property type="match status" value="1"/>
</dbReference>
<dbReference type="Pfam" id="PF02784">
    <property type="entry name" value="Orn_Arg_deC_N"/>
    <property type="match status" value="1"/>
</dbReference>
<dbReference type="PANTHER" id="PTHR43727">
    <property type="entry name" value="DIAMINOPIMELATE DECARBOXYLASE"/>
    <property type="match status" value="1"/>
</dbReference>
<name>K4LUV8_THEPS</name>
<dbReference type="InterPro" id="IPR022653">
    <property type="entry name" value="De-COase2_pyr-phos_BS"/>
</dbReference>
<dbReference type="PRINTS" id="PR01179">
    <property type="entry name" value="ODADCRBXLASE"/>
</dbReference>
<evidence type="ECO:0000256" key="1">
    <source>
        <dbReference type="ARBA" id="ARBA00001933"/>
    </source>
</evidence>
<dbReference type="GO" id="GO:0030170">
    <property type="term" value="F:pyridoxal phosphate binding"/>
    <property type="evidence" value="ECO:0007669"/>
    <property type="project" value="UniProtKB-UniRule"/>
</dbReference>
<dbReference type="PROSITE" id="PS00878">
    <property type="entry name" value="ODR_DC_2_1"/>
    <property type="match status" value="1"/>
</dbReference>
<evidence type="ECO:0000256" key="4">
    <source>
        <dbReference type="ARBA" id="ARBA00023239"/>
    </source>
</evidence>
<comment type="pathway">
    <text evidence="5 8">Amino-acid biosynthesis; L-lysine biosynthesis via DAP pathway; L-lysine from DL-2,6-diaminopimelate: step 1/1.</text>
</comment>
<feature type="binding site" evidence="5">
    <location>
        <position position="297"/>
    </location>
    <ligand>
        <name>substrate</name>
    </ligand>
</feature>
<feature type="binding site" evidence="5">
    <location>
        <position position="334"/>
    </location>
    <ligand>
        <name>substrate</name>
    </ligand>
</feature>
<evidence type="ECO:0000259" key="9">
    <source>
        <dbReference type="Pfam" id="PF02784"/>
    </source>
</evidence>
<evidence type="ECO:0000256" key="7">
    <source>
        <dbReference type="PIRSR" id="PIRSR600183-50"/>
    </source>
</evidence>
<feature type="binding site" evidence="5">
    <location>
        <position position="394"/>
    </location>
    <ligand>
        <name>pyridoxal 5'-phosphate</name>
        <dbReference type="ChEBI" id="CHEBI:597326"/>
    </ligand>
</feature>
<dbReference type="SUPFAM" id="SSF50621">
    <property type="entry name" value="Alanine racemase C-terminal domain-like"/>
    <property type="match status" value="1"/>
</dbReference>
<feature type="binding site" evidence="5">
    <location>
        <position position="366"/>
    </location>
    <ligand>
        <name>substrate</name>
    </ligand>
</feature>
<evidence type="ECO:0000256" key="8">
    <source>
        <dbReference type="RuleBase" id="RU003738"/>
    </source>
</evidence>
<dbReference type="HAMAP" id="MF_02120">
    <property type="entry name" value="LysA"/>
    <property type="match status" value="1"/>
</dbReference>
<evidence type="ECO:0000313" key="11">
    <source>
        <dbReference type="Proteomes" id="UP000000467"/>
    </source>
</evidence>
<dbReference type="AlphaFoldDB" id="K4LUV8"/>
<dbReference type="eggNOG" id="COG0019">
    <property type="taxonomic scope" value="Bacteria"/>
</dbReference>
<dbReference type="GO" id="GO:0008836">
    <property type="term" value="F:diaminopimelate decarboxylase activity"/>
    <property type="evidence" value="ECO:0007669"/>
    <property type="project" value="UniProtKB-UniRule"/>
</dbReference>
<dbReference type="KEGG" id="tpz:Tph_c15940"/>
<evidence type="ECO:0000256" key="3">
    <source>
        <dbReference type="ARBA" id="ARBA00022898"/>
    </source>
</evidence>
<dbReference type="STRING" id="1089553.Tph_c15940"/>
<organism evidence="10 11">
    <name type="scientific">Thermacetogenium phaeum (strain ATCC BAA-254 / DSM 26808 / PB)</name>
    <dbReference type="NCBI Taxonomy" id="1089553"/>
    <lineage>
        <taxon>Bacteria</taxon>
        <taxon>Bacillati</taxon>
        <taxon>Bacillota</taxon>
        <taxon>Clostridia</taxon>
        <taxon>Thermoanaerobacterales</taxon>
        <taxon>Thermoanaerobacteraceae</taxon>
        <taxon>Thermacetogenium</taxon>
    </lineage>
</organism>
<accession>K4LUV8</accession>
<feature type="modified residue" description="N6-(pyridoxal phosphate)lysine" evidence="5 7">
    <location>
        <position position="70"/>
    </location>
</feature>
<comment type="function">
    <text evidence="5">Specifically catalyzes the decarboxylation of meso-diaminopimelate (meso-DAP) to L-lysine.</text>
</comment>